<sequence length="173" mass="19723">MLKARASVFQDRLKWDVCVKDGREEDDYDRKYNPLYIVSERPDGSHATSMRVLPTTGPTMLRDIFHQFFPDCPDIYGANIWETTRYCATFKKGDPITYTGELFGELCRVCLASGIDHLTGIFFKPMHRIFCRAGWEPVPVMSAEHDGKTITLATFEVSQAQMANILNKFSLSP</sequence>
<dbReference type="GO" id="GO:0061579">
    <property type="term" value="F:N-acyl homoserine lactone synthase activity"/>
    <property type="evidence" value="ECO:0007669"/>
    <property type="project" value="UniProtKB-EC"/>
</dbReference>
<dbReference type="Pfam" id="PF00765">
    <property type="entry name" value="Autoind_synth"/>
    <property type="match status" value="1"/>
</dbReference>
<reference evidence="8 9" key="1">
    <citation type="submission" date="2015-06" db="EMBL/GenBank/DDBJ databases">
        <title>Improved classification and identification of acetic acid bacteria using matrix-assisted laser desorption/ionization time-of-flight mass spectrometry; Gluconobacter nephelii and Gluconobacter uchimurae are later heterotypic synonyms of Gluconobacter japonicus and Gluconobacter oxydans, respectively.</title>
        <authorList>
            <person name="Li L."/>
            <person name="Cleenwerck I."/>
            <person name="De Vuyst L."/>
            <person name="Vandamme P."/>
        </authorList>
    </citation>
    <scope>NUCLEOTIDE SEQUENCE [LARGE SCALE GENOMIC DNA]</scope>
    <source>
        <strain evidence="8 9">LMG 23690</strain>
    </source>
</reference>
<dbReference type="PANTHER" id="PTHR39322:SF1">
    <property type="entry name" value="ISOVALERYL-HOMOSERINE LACTONE SYNTHASE"/>
    <property type="match status" value="1"/>
</dbReference>
<name>A0A149U3L1_9PROT</name>
<dbReference type="InterPro" id="IPR018311">
    <property type="entry name" value="Autoind_synth_CS"/>
</dbReference>
<dbReference type="Proteomes" id="UP000075360">
    <property type="component" value="Unassembled WGS sequence"/>
</dbReference>
<evidence type="ECO:0000256" key="3">
    <source>
        <dbReference type="ARBA" id="ARBA00022679"/>
    </source>
</evidence>
<evidence type="ECO:0000256" key="4">
    <source>
        <dbReference type="ARBA" id="ARBA00022691"/>
    </source>
</evidence>
<proteinExistence type="inferred from homology"/>
<dbReference type="InterPro" id="IPR001690">
    <property type="entry name" value="Autoind_synthase"/>
</dbReference>
<dbReference type="PROSITE" id="PS51187">
    <property type="entry name" value="AUTOINDUCER_SYNTH_2"/>
    <property type="match status" value="1"/>
</dbReference>
<evidence type="ECO:0000313" key="9">
    <source>
        <dbReference type="Proteomes" id="UP000075360"/>
    </source>
</evidence>
<comment type="catalytic activity">
    <reaction evidence="6">
        <text>a fatty acyl-[ACP] + S-adenosyl-L-methionine = an N-acyl-L-homoserine lactone + S-methyl-5'-thioadenosine + holo-[ACP] + H(+)</text>
        <dbReference type="Rhea" id="RHEA:10096"/>
        <dbReference type="Rhea" id="RHEA-COMP:9685"/>
        <dbReference type="Rhea" id="RHEA-COMP:14125"/>
        <dbReference type="ChEBI" id="CHEBI:15378"/>
        <dbReference type="ChEBI" id="CHEBI:17509"/>
        <dbReference type="ChEBI" id="CHEBI:55474"/>
        <dbReference type="ChEBI" id="CHEBI:59789"/>
        <dbReference type="ChEBI" id="CHEBI:64479"/>
        <dbReference type="ChEBI" id="CHEBI:138651"/>
        <dbReference type="EC" id="2.3.1.184"/>
    </reaction>
</comment>
<evidence type="ECO:0000256" key="7">
    <source>
        <dbReference type="PROSITE-ProRule" id="PRU00533"/>
    </source>
</evidence>
<dbReference type="PATRIC" id="fig|446692.4.peg.3540"/>
<evidence type="ECO:0000256" key="1">
    <source>
        <dbReference type="ARBA" id="ARBA00012340"/>
    </source>
</evidence>
<keyword evidence="5 7" id="KW-0071">Autoinducer synthesis</keyword>
<dbReference type="AlphaFoldDB" id="A0A149U3L1"/>
<protein>
    <recommendedName>
        <fullName evidence="1">acyl-homoserine-lactone synthase</fullName>
        <ecNumber evidence="1">2.3.1.184</ecNumber>
    </recommendedName>
</protein>
<comment type="similarity">
    <text evidence="7">Belongs to the autoinducer synthase family.</text>
</comment>
<dbReference type="GO" id="GO:0007165">
    <property type="term" value="P:signal transduction"/>
    <property type="evidence" value="ECO:0007669"/>
    <property type="project" value="TreeGrafter"/>
</dbReference>
<evidence type="ECO:0000313" key="8">
    <source>
        <dbReference type="EMBL" id="KXV59936.1"/>
    </source>
</evidence>
<evidence type="ECO:0000256" key="2">
    <source>
        <dbReference type="ARBA" id="ARBA00022654"/>
    </source>
</evidence>
<dbReference type="GO" id="GO:0009372">
    <property type="term" value="P:quorum sensing"/>
    <property type="evidence" value="ECO:0007669"/>
    <property type="project" value="UniProtKB-UniRule"/>
</dbReference>
<keyword evidence="4" id="KW-0949">S-adenosyl-L-methionine</keyword>
<keyword evidence="3" id="KW-0808">Transferase</keyword>
<dbReference type="SUPFAM" id="SSF55729">
    <property type="entry name" value="Acyl-CoA N-acyltransferases (Nat)"/>
    <property type="match status" value="1"/>
</dbReference>
<evidence type="ECO:0000256" key="6">
    <source>
        <dbReference type="ARBA" id="ARBA00048576"/>
    </source>
</evidence>
<dbReference type="PROSITE" id="PS00949">
    <property type="entry name" value="AUTOINDUCER_SYNTH_1"/>
    <property type="match status" value="1"/>
</dbReference>
<accession>A0A149U3L1</accession>
<evidence type="ECO:0000256" key="5">
    <source>
        <dbReference type="ARBA" id="ARBA00022929"/>
    </source>
</evidence>
<dbReference type="Gene3D" id="3.40.630.30">
    <property type="match status" value="1"/>
</dbReference>
<dbReference type="EMBL" id="LHZU01000122">
    <property type="protein sequence ID" value="KXV59936.1"/>
    <property type="molecule type" value="Genomic_DNA"/>
</dbReference>
<gene>
    <name evidence="8" type="ORF">AD948_07060</name>
</gene>
<organism evidence="8 9">
    <name type="scientific">Acetobacter senegalensis</name>
    <dbReference type="NCBI Taxonomy" id="446692"/>
    <lineage>
        <taxon>Bacteria</taxon>
        <taxon>Pseudomonadati</taxon>
        <taxon>Pseudomonadota</taxon>
        <taxon>Alphaproteobacteria</taxon>
        <taxon>Acetobacterales</taxon>
        <taxon>Acetobacteraceae</taxon>
        <taxon>Acetobacter</taxon>
    </lineage>
</organism>
<dbReference type="PANTHER" id="PTHR39322">
    <property type="entry name" value="ACYL-HOMOSERINE-LACTONE SYNTHASE"/>
    <property type="match status" value="1"/>
</dbReference>
<keyword evidence="2 7" id="KW-0673">Quorum sensing</keyword>
<comment type="caution">
    <text evidence="8">The sequence shown here is derived from an EMBL/GenBank/DDBJ whole genome shotgun (WGS) entry which is preliminary data.</text>
</comment>
<dbReference type="InterPro" id="IPR016181">
    <property type="entry name" value="Acyl_CoA_acyltransferase"/>
</dbReference>
<dbReference type="EC" id="2.3.1.184" evidence="1"/>